<keyword evidence="2" id="KW-0479">Metal-binding</keyword>
<accession>A0ABS6IHV6</accession>
<keyword evidence="2" id="KW-0349">Heme</keyword>
<dbReference type="CDD" id="cd16378">
    <property type="entry name" value="CcmH_N"/>
    <property type="match status" value="1"/>
</dbReference>
<keyword evidence="1" id="KW-0201">Cytochrome c-type biogenesis</keyword>
<proteinExistence type="inferred from homology"/>
<keyword evidence="2" id="KW-0812">Transmembrane</keyword>
<comment type="caution">
    <text evidence="4">The sequence shown here is derived from an EMBL/GenBank/DDBJ whole genome shotgun (WGS) entry which is preliminary data.</text>
</comment>
<name>A0ABS6IHV6_9HYPH</name>
<dbReference type="PANTHER" id="PTHR47870:SF1">
    <property type="entry name" value="CYTOCHROME C-TYPE BIOGENESIS PROTEIN CCMH"/>
    <property type="match status" value="1"/>
</dbReference>
<dbReference type="EMBL" id="JAHOPB010000001">
    <property type="protein sequence ID" value="MBU8873347.1"/>
    <property type="molecule type" value="Genomic_DNA"/>
</dbReference>
<keyword evidence="2" id="KW-0408">Iron</keyword>
<keyword evidence="2" id="KW-0732">Signal</keyword>
<keyword evidence="2" id="KW-1133">Transmembrane helix</keyword>
<feature type="domain" description="CcmH/CycL/Ccl2/NrfF N-terminal" evidence="3">
    <location>
        <begin position="38"/>
        <end position="180"/>
    </location>
</feature>
<evidence type="ECO:0000256" key="2">
    <source>
        <dbReference type="RuleBase" id="RU364112"/>
    </source>
</evidence>
<evidence type="ECO:0000313" key="5">
    <source>
        <dbReference type="Proteomes" id="UP000727907"/>
    </source>
</evidence>
<evidence type="ECO:0000259" key="3">
    <source>
        <dbReference type="Pfam" id="PF03918"/>
    </source>
</evidence>
<feature type="transmembrane region" description="Helical" evidence="2">
    <location>
        <begin position="133"/>
        <end position="154"/>
    </location>
</feature>
<protein>
    <recommendedName>
        <fullName evidence="2">Cytochrome c-type biogenesis protein</fullName>
    </recommendedName>
</protein>
<evidence type="ECO:0000256" key="1">
    <source>
        <dbReference type="ARBA" id="ARBA00022748"/>
    </source>
</evidence>
<dbReference type="Pfam" id="PF03918">
    <property type="entry name" value="CcmH"/>
    <property type="match status" value="1"/>
</dbReference>
<comment type="similarity">
    <text evidence="2">Belongs to the CcmH/CycL/Ccl2/NrfF family.</text>
</comment>
<gene>
    <name evidence="4" type="ORF">KQ910_06200</name>
</gene>
<comment type="function">
    <text evidence="2">Possible subunit of a heme lyase.</text>
</comment>
<reference evidence="4 5" key="1">
    <citation type="submission" date="2021-06" db="EMBL/GenBank/DDBJ databases">
        <authorList>
            <person name="Lee D.H."/>
        </authorList>
    </citation>
    <scope>NUCLEOTIDE SEQUENCE [LARGE SCALE GENOMIC DNA]</scope>
    <source>
        <strain evidence="4 5">MMS21-HV4-11</strain>
    </source>
</reference>
<keyword evidence="5" id="KW-1185">Reference proteome</keyword>
<dbReference type="Proteomes" id="UP000727907">
    <property type="component" value="Unassembled WGS sequence"/>
</dbReference>
<dbReference type="InterPro" id="IPR051263">
    <property type="entry name" value="C-type_cytochrome_biogenesis"/>
</dbReference>
<dbReference type="InterPro" id="IPR005616">
    <property type="entry name" value="CcmH/CycL/Ccl2/NrfF_N"/>
</dbReference>
<organism evidence="4 5">
    <name type="scientific">Reyranella humidisoli</name>
    <dbReference type="NCBI Taxonomy" id="2849149"/>
    <lineage>
        <taxon>Bacteria</taxon>
        <taxon>Pseudomonadati</taxon>
        <taxon>Pseudomonadota</taxon>
        <taxon>Alphaproteobacteria</taxon>
        <taxon>Hyphomicrobiales</taxon>
        <taxon>Reyranellaceae</taxon>
        <taxon>Reyranella</taxon>
    </lineage>
</organism>
<dbReference type="PANTHER" id="PTHR47870">
    <property type="entry name" value="CYTOCHROME C-TYPE BIOGENESIS PROTEIN CCMH"/>
    <property type="match status" value="1"/>
</dbReference>
<sequence length="182" mass="19980">MFLSPLGERLGEGVRRPLTQPLPLAGERSLSWRALLCLLALLFTLPALAVEPSEVLPDPALEARAREIGRALRCVVCQNQAIDDSSAEVARDMRRAVRERLTAGDSDADVFAFMVARYGDYVLLKPPFKAGTLVLWLGAPLLLLVAGAALLLAARRRRHTPIVAPKPLDEEERRRLDALLKG</sequence>
<keyword evidence="2" id="KW-0472">Membrane</keyword>
<evidence type="ECO:0000313" key="4">
    <source>
        <dbReference type="EMBL" id="MBU8873347.1"/>
    </source>
</evidence>